<evidence type="ECO:0000313" key="3">
    <source>
        <dbReference type="EMBL" id="CAA9249526.1"/>
    </source>
</evidence>
<dbReference type="SMART" id="SM00487">
    <property type="entry name" value="DEXDc"/>
    <property type="match status" value="1"/>
</dbReference>
<dbReference type="EMBL" id="CADCTF010000104">
    <property type="protein sequence ID" value="CAA9249526.1"/>
    <property type="molecule type" value="Genomic_DNA"/>
</dbReference>
<dbReference type="InterPro" id="IPR006935">
    <property type="entry name" value="Helicase/UvrB_N"/>
</dbReference>
<dbReference type="PANTHER" id="PTHR47396">
    <property type="entry name" value="TYPE I RESTRICTION ENZYME ECOKI R PROTEIN"/>
    <property type="match status" value="1"/>
</dbReference>
<dbReference type="GO" id="GO:0005829">
    <property type="term" value="C:cytosol"/>
    <property type="evidence" value="ECO:0007669"/>
    <property type="project" value="TreeGrafter"/>
</dbReference>
<dbReference type="GO" id="GO:0016787">
    <property type="term" value="F:hydrolase activity"/>
    <property type="evidence" value="ECO:0007669"/>
    <property type="project" value="InterPro"/>
</dbReference>
<feature type="compositionally biased region" description="Acidic residues" evidence="1">
    <location>
        <begin position="406"/>
        <end position="415"/>
    </location>
</feature>
<dbReference type="InterPro" id="IPR050742">
    <property type="entry name" value="Helicase_Restrict-Modif_Enz"/>
</dbReference>
<dbReference type="InterPro" id="IPR027417">
    <property type="entry name" value="P-loop_NTPase"/>
</dbReference>
<name>A0A6J4IGI6_9ACTN</name>
<evidence type="ECO:0000259" key="2">
    <source>
        <dbReference type="PROSITE" id="PS51192"/>
    </source>
</evidence>
<sequence>MVRSVRLRRWQKEALDLFAEQESPDFLAVATPGAGKTTLALAAVIRHLAAQPSHRVVVVAPTSHLKLQWARAAARLGVHLEPAWSSSAGRLPGDMHGVVVTYQQVAANPEALRLHAARCIVVLDELHHTGDERAWGTAVRRAFEQAPRRLSLSGTPFRSDTHAIPFVRYELDEAQPDFDYGYEAALADRKVVRPVYFPSVGGFMEWTAPDGTTNAASFDDALDPQGSAQRLRTALSLEGDWLPTVLARAHERLTELRVDQPDAAGLVIAADQEHAKGIARLLYQRHRASATVATSDDPSASSRIAAFAESSAPWLVAVRMVSEGVDIPRLRLGVFATTTTTELFFRQAVGRFVRHTGGSARQERAWLFIPDDARLRRWAATIAEQRRHSLRRDREEDGFERPDDPVALDEPPEDEPAQLSLFQVLSAEVVDEEGAPSVFDDDPDADHLDAHEGDSGVPVDLPAPPPPGSGRFSEGLPPGLAGRPLSEVKAELRAVNAELAKDLTRFTGLSHREVNGRLNRMASVERIADATLEQLRRRADAAERWIAGL</sequence>
<dbReference type="GO" id="GO:0003677">
    <property type="term" value="F:DNA binding"/>
    <property type="evidence" value="ECO:0007669"/>
    <property type="project" value="InterPro"/>
</dbReference>
<accession>A0A6J4IGI6</accession>
<reference evidence="3" key="1">
    <citation type="submission" date="2020-02" db="EMBL/GenBank/DDBJ databases">
        <authorList>
            <person name="Meier V. D."/>
        </authorList>
    </citation>
    <scope>NUCLEOTIDE SEQUENCE</scope>
    <source>
        <strain evidence="3">AVDCRST_MAG50</strain>
    </source>
</reference>
<dbReference type="Pfam" id="PF04851">
    <property type="entry name" value="ResIII"/>
    <property type="match status" value="1"/>
</dbReference>
<dbReference type="Gene3D" id="3.40.50.300">
    <property type="entry name" value="P-loop containing nucleotide triphosphate hydrolases"/>
    <property type="match status" value="2"/>
</dbReference>
<feature type="compositionally biased region" description="Acidic residues" evidence="1">
    <location>
        <begin position="435"/>
        <end position="444"/>
    </location>
</feature>
<dbReference type="AlphaFoldDB" id="A0A6J4IGI6"/>
<feature type="compositionally biased region" description="Basic and acidic residues" evidence="1">
    <location>
        <begin position="445"/>
        <end position="454"/>
    </location>
</feature>
<dbReference type="SUPFAM" id="SSF52540">
    <property type="entry name" value="P-loop containing nucleoside triphosphate hydrolases"/>
    <property type="match status" value="1"/>
</dbReference>
<feature type="region of interest" description="Disordered" evidence="1">
    <location>
        <begin position="435"/>
        <end position="481"/>
    </location>
</feature>
<feature type="region of interest" description="Disordered" evidence="1">
    <location>
        <begin position="387"/>
        <end position="415"/>
    </location>
</feature>
<feature type="domain" description="Helicase ATP-binding" evidence="2">
    <location>
        <begin position="17"/>
        <end position="174"/>
    </location>
</feature>
<dbReference type="PROSITE" id="PS51192">
    <property type="entry name" value="HELICASE_ATP_BIND_1"/>
    <property type="match status" value="1"/>
</dbReference>
<proteinExistence type="predicted"/>
<organism evidence="3">
    <name type="scientific">uncultured Acidimicrobiales bacterium</name>
    <dbReference type="NCBI Taxonomy" id="310071"/>
    <lineage>
        <taxon>Bacteria</taxon>
        <taxon>Bacillati</taxon>
        <taxon>Actinomycetota</taxon>
        <taxon>Acidimicrobiia</taxon>
        <taxon>Acidimicrobiales</taxon>
        <taxon>environmental samples</taxon>
    </lineage>
</organism>
<gene>
    <name evidence="3" type="ORF">AVDCRST_MAG50-2522</name>
</gene>
<dbReference type="PANTHER" id="PTHR47396:SF2">
    <property type="entry name" value="HELICASE ATP-BINDING DOMAIN-CONTAINING PROTEIN"/>
    <property type="match status" value="1"/>
</dbReference>
<dbReference type="GO" id="GO:0005524">
    <property type="term" value="F:ATP binding"/>
    <property type="evidence" value="ECO:0007669"/>
    <property type="project" value="InterPro"/>
</dbReference>
<dbReference type="InterPro" id="IPR014001">
    <property type="entry name" value="Helicase_ATP-bd"/>
</dbReference>
<feature type="compositionally biased region" description="Basic and acidic residues" evidence="1">
    <location>
        <begin position="387"/>
        <end position="404"/>
    </location>
</feature>
<protein>
    <recommendedName>
        <fullName evidence="2">Helicase ATP-binding domain-containing protein</fullName>
    </recommendedName>
</protein>
<evidence type="ECO:0000256" key="1">
    <source>
        <dbReference type="SAM" id="MobiDB-lite"/>
    </source>
</evidence>